<dbReference type="SUPFAM" id="SSF53850">
    <property type="entry name" value="Periplasmic binding protein-like II"/>
    <property type="match status" value="1"/>
</dbReference>
<name>A0A060RER9_9BACT</name>
<dbReference type="PATRIC" id="fig|1433126.3.peg.2853"/>
<keyword evidence="4" id="KW-0057">Aromatic amino acid biosynthesis</keyword>
<dbReference type="EC" id="4.2.1.51" evidence="2"/>
<organism evidence="9 10">
    <name type="scientific">Mucinivorans hirudinis</name>
    <dbReference type="NCBI Taxonomy" id="1433126"/>
    <lineage>
        <taxon>Bacteria</taxon>
        <taxon>Pseudomonadati</taxon>
        <taxon>Bacteroidota</taxon>
        <taxon>Bacteroidia</taxon>
        <taxon>Bacteroidales</taxon>
        <taxon>Rikenellaceae</taxon>
        <taxon>Mucinivorans</taxon>
    </lineage>
</organism>
<evidence type="ECO:0000256" key="2">
    <source>
        <dbReference type="ARBA" id="ARBA00013147"/>
    </source>
</evidence>
<dbReference type="AlphaFoldDB" id="A0A060RER9"/>
<dbReference type="InterPro" id="IPR001086">
    <property type="entry name" value="Preph_deHydtase"/>
</dbReference>
<evidence type="ECO:0000256" key="1">
    <source>
        <dbReference type="ARBA" id="ARBA00004741"/>
    </source>
</evidence>
<dbReference type="EMBL" id="HG934468">
    <property type="protein sequence ID" value="CDN32949.1"/>
    <property type="molecule type" value="Genomic_DNA"/>
</dbReference>
<keyword evidence="3" id="KW-0028">Amino-acid biosynthesis</keyword>
<dbReference type="HOGENOM" id="CLU_035008_1_0_10"/>
<dbReference type="eggNOG" id="COG0077">
    <property type="taxonomic scope" value="Bacteria"/>
</dbReference>
<dbReference type="CDD" id="cd13631">
    <property type="entry name" value="PBP2_Ct-PDT_like"/>
    <property type="match status" value="1"/>
</dbReference>
<dbReference type="OrthoDB" id="9802281at2"/>
<dbReference type="CDD" id="cd04905">
    <property type="entry name" value="ACT_CM-PDT"/>
    <property type="match status" value="1"/>
</dbReference>
<gene>
    <name evidence="9" type="ORF">BN938_2884</name>
</gene>
<dbReference type="PROSITE" id="PS51171">
    <property type="entry name" value="PREPHENATE_DEHYDR_3"/>
    <property type="match status" value="1"/>
</dbReference>
<evidence type="ECO:0000256" key="7">
    <source>
        <dbReference type="ARBA" id="ARBA00047848"/>
    </source>
</evidence>
<dbReference type="InterPro" id="IPR045865">
    <property type="entry name" value="ACT-like_dom_sf"/>
</dbReference>
<evidence type="ECO:0000259" key="8">
    <source>
        <dbReference type="PROSITE" id="PS51171"/>
    </source>
</evidence>
<proteinExistence type="predicted"/>
<keyword evidence="5" id="KW-0584">Phenylalanine biosynthesis</keyword>
<dbReference type="Gene3D" id="3.40.190.10">
    <property type="entry name" value="Periplasmic binding protein-like II"/>
    <property type="match status" value="2"/>
</dbReference>
<evidence type="ECO:0000256" key="3">
    <source>
        <dbReference type="ARBA" id="ARBA00022605"/>
    </source>
</evidence>
<keyword evidence="10" id="KW-1185">Reference proteome</keyword>
<dbReference type="GO" id="GO:0009094">
    <property type="term" value="P:L-phenylalanine biosynthetic process"/>
    <property type="evidence" value="ECO:0007669"/>
    <property type="project" value="UniProtKB-UniPathway"/>
</dbReference>
<keyword evidence="6 9" id="KW-0456">Lyase</keyword>
<reference evidence="9 10" key="1">
    <citation type="journal article" date="2015" name="Genome Announc.">
        <title>Complete Genome Sequence of the Novel Leech Symbiont Mucinivorans hirudinis M3T.</title>
        <authorList>
            <person name="Nelson M.C."/>
            <person name="Bomar L."/>
            <person name="Graf J."/>
        </authorList>
    </citation>
    <scope>NUCLEOTIDE SEQUENCE [LARGE SCALE GENOMIC DNA]</scope>
    <source>
        <strain evidence="10">M3</strain>
    </source>
</reference>
<dbReference type="GO" id="GO:0004664">
    <property type="term" value="F:prephenate dehydratase activity"/>
    <property type="evidence" value="ECO:0007669"/>
    <property type="project" value="UniProtKB-EC"/>
</dbReference>
<dbReference type="KEGG" id="rbc:BN938_2884"/>
<feature type="domain" description="Prephenate dehydratase" evidence="8">
    <location>
        <begin position="2"/>
        <end position="180"/>
    </location>
</feature>
<comment type="catalytic activity">
    <reaction evidence="7">
        <text>prephenate + H(+) = 3-phenylpyruvate + CO2 + H2O</text>
        <dbReference type="Rhea" id="RHEA:21648"/>
        <dbReference type="ChEBI" id="CHEBI:15377"/>
        <dbReference type="ChEBI" id="CHEBI:15378"/>
        <dbReference type="ChEBI" id="CHEBI:16526"/>
        <dbReference type="ChEBI" id="CHEBI:18005"/>
        <dbReference type="ChEBI" id="CHEBI:29934"/>
        <dbReference type="EC" id="4.2.1.51"/>
    </reaction>
</comment>
<evidence type="ECO:0000256" key="6">
    <source>
        <dbReference type="ARBA" id="ARBA00023239"/>
    </source>
</evidence>
<comment type="pathway">
    <text evidence="1">Amino-acid biosynthesis; L-phenylalanine biosynthesis; phenylpyruvate from prephenate: step 1/1.</text>
</comment>
<evidence type="ECO:0000256" key="4">
    <source>
        <dbReference type="ARBA" id="ARBA00023141"/>
    </source>
</evidence>
<dbReference type="Gene3D" id="3.30.70.260">
    <property type="match status" value="1"/>
</dbReference>
<dbReference type="Proteomes" id="UP000027616">
    <property type="component" value="Chromosome I"/>
</dbReference>
<sequence>MKIAIQGIAGCFHHIAANDYFTAANIEIMECPNFKVTAAQVIAGQADAGVMAIENSIAGSILPNYDILQNEGLKVVGEINSRIRQNLLVMPDVYLEDIREVQSHPMALLQCADFLDNYPQWKQVSTQDTAFSARHVAQKKLRNTAAIAGDLPADLWGLKVIAPEINTIKNNYTRFLVLARADDSRFDSDLVNKASLYFKVSHTQGSLNKVLKSMELYEMNMTKLQSYPIPSDPFRYMFHLDMEFANTEHYQAAIALMAHHSEELRVYGEYKKFVEQTN</sequence>
<dbReference type="SUPFAM" id="SSF55021">
    <property type="entry name" value="ACT-like"/>
    <property type="match status" value="1"/>
</dbReference>
<dbReference type="UniPathway" id="UPA00121">
    <property type="reaction ID" value="UER00345"/>
</dbReference>
<dbReference type="STRING" id="1433126.BN938_2884"/>
<dbReference type="Pfam" id="PF00800">
    <property type="entry name" value="PDT"/>
    <property type="match status" value="1"/>
</dbReference>
<evidence type="ECO:0000313" key="9">
    <source>
        <dbReference type="EMBL" id="CDN32949.1"/>
    </source>
</evidence>
<evidence type="ECO:0000313" key="10">
    <source>
        <dbReference type="Proteomes" id="UP000027616"/>
    </source>
</evidence>
<dbReference type="GO" id="GO:0005737">
    <property type="term" value="C:cytoplasm"/>
    <property type="evidence" value="ECO:0007669"/>
    <property type="project" value="TreeGrafter"/>
</dbReference>
<protein>
    <recommendedName>
        <fullName evidence="2">prephenate dehydratase</fullName>
        <ecNumber evidence="2">4.2.1.51</ecNumber>
    </recommendedName>
</protein>
<evidence type="ECO:0000256" key="5">
    <source>
        <dbReference type="ARBA" id="ARBA00023222"/>
    </source>
</evidence>
<dbReference type="PANTHER" id="PTHR21022:SF19">
    <property type="entry name" value="PREPHENATE DEHYDRATASE-RELATED"/>
    <property type="match status" value="1"/>
</dbReference>
<dbReference type="PANTHER" id="PTHR21022">
    <property type="entry name" value="PREPHENATE DEHYDRATASE P PROTEIN"/>
    <property type="match status" value="1"/>
</dbReference>
<accession>A0A060RER9</accession>